<dbReference type="PANTHER" id="PTHR47074">
    <property type="entry name" value="BNAC02G40300D PROTEIN"/>
    <property type="match status" value="1"/>
</dbReference>
<reference evidence="3" key="1">
    <citation type="submission" date="2015-10" db="EMBL/GenBank/DDBJ databases">
        <authorList>
            <person name="Martinez-Garcia P.J."/>
            <person name="Crepeau M.W."/>
            <person name="Puiu D."/>
            <person name="Gonzalez-Ibeas D."/>
            <person name="Whalen J."/>
            <person name="Stevens K."/>
            <person name="Paul R."/>
            <person name="Butterfield T."/>
            <person name="Britton M."/>
            <person name="Reagan R."/>
            <person name="Chakraborty S."/>
            <person name="Walawage S.L."/>
            <person name="Vasquez-Gross H.A."/>
            <person name="Cardeno C."/>
            <person name="Famula R."/>
            <person name="Pratt K."/>
            <person name="Kuruganti S."/>
            <person name="Aradhya M.K."/>
            <person name="Leslie C.A."/>
            <person name="Dandekar A.M."/>
            <person name="Salzberg S.L."/>
            <person name="Wegrzyn J.L."/>
            <person name="Langley C.H."/>
            <person name="Neale D.B."/>
        </authorList>
    </citation>
    <scope>NUCLEOTIDE SEQUENCE</scope>
    <source>
        <tissue evidence="3">Leaves</tissue>
    </source>
</reference>
<feature type="domain" description="RNase H type-1" evidence="1">
    <location>
        <begin position="263"/>
        <end position="363"/>
    </location>
</feature>
<dbReference type="GO" id="GO:0003676">
    <property type="term" value="F:nucleic acid binding"/>
    <property type="evidence" value="ECO:0007669"/>
    <property type="project" value="InterPro"/>
</dbReference>
<comment type="caution">
    <text evidence="3">The sequence shown here is derived from an EMBL/GenBank/DDBJ whole genome shotgun (WGS) entry which is preliminary data.</text>
</comment>
<dbReference type="InterPro" id="IPR002156">
    <property type="entry name" value="RNaseH_domain"/>
</dbReference>
<organism evidence="3 4">
    <name type="scientific">Juglans regia</name>
    <name type="common">English walnut</name>
    <dbReference type="NCBI Taxonomy" id="51240"/>
    <lineage>
        <taxon>Eukaryota</taxon>
        <taxon>Viridiplantae</taxon>
        <taxon>Streptophyta</taxon>
        <taxon>Embryophyta</taxon>
        <taxon>Tracheophyta</taxon>
        <taxon>Spermatophyta</taxon>
        <taxon>Magnoliopsida</taxon>
        <taxon>eudicotyledons</taxon>
        <taxon>Gunneridae</taxon>
        <taxon>Pentapetalae</taxon>
        <taxon>rosids</taxon>
        <taxon>fabids</taxon>
        <taxon>Fagales</taxon>
        <taxon>Juglandaceae</taxon>
        <taxon>Juglans</taxon>
    </lineage>
</organism>
<evidence type="ECO:0000313" key="3">
    <source>
        <dbReference type="EMBL" id="KAF5458726.1"/>
    </source>
</evidence>
<dbReference type="Gramene" id="Jr10_17880_p1">
    <property type="protein sequence ID" value="cds.Jr10_17880_p1"/>
    <property type="gene ID" value="Jr10_17880"/>
</dbReference>
<proteinExistence type="predicted"/>
<feature type="domain" description="Reverse transcriptase zinc-binding" evidence="2">
    <location>
        <begin position="61"/>
        <end position="156"/>
    </location>
</feature>
<reference evidence="3" key="2">
    <citation type="submission" date="2020-03" db="EMBL/GenBank/DDBJ databases">
        <title>Walnut 2.0.</title>
        <authorList>
            <person name="Marrano A."/>
            <person name="Britton M."/>
            <person name="Zimin A.V."/>
            <person name="Zaini P.A."/>
            <person name="Workman R."/>
            <person name="Puiu D."/>
            <person name="Bianco L."/>
            <person name="Allen B.J."/>
            <person name="Troggio M."/>
            <person name="Leslie C.A."/>
            <person name="Timp W."/>
            <person name="Dendekar A."/>
            <person name="Salzberg S.L."/>
            <person name="Neale D.B."/>
        </authorList>
    </citation>
    <scope>NUCLEOTIDE SEQUENCE</scope>
    <source>
        <tissue evidence="3">Leaves</tissue>
    </source>
</reference>
<protein>
    <submittedName>
        <fullName evidence="3">Uncharacterized protein</fullName>
    </submittedName>
</protein>
<dbReference type="InterPro" id="IPR052929">
    <property type="entry name" value="RNase_H-like_EbsB-rel"/>
</dbReference>
<dbReference type="InterPro" id="IPR026960">
    <property type="entry name" value="RVT-Znf"/>
</dbReference>
<feature type="non-terminal residue" evidence="3">
    <location>
        <position position="366"/>
    </location>
</feature>
<dbReference type="PANTHER" id="PTHR47074:SF48">
    <property type="entry name" value="POLYNUCLEOTIDYL TRANSFERASE, RIBONUCLEASE H-LIKE SUPERFAMILY PROTEIN"/>
    <property type="match status" value="1"/>
</dbReference>
<dbReference type="Pfam" id="PF13456">
    <property type="entry name" value="RVT_3"/>
    <property type="match status" value="1"/>
</dbReference>
<evidence type="ECO:0000259" key="2">
    <source>
        <dbReference type="Pfam" id="PF13966"/>
    </source>
</evidence>
<dbReference type="GO" id="GO:0004523">
    <property type="term" value="F:RNA-DNA hybrid ribonuclease activity"/>
    <property type="evidence" value="ECO:0007669"/>
    <property type="project" value="InterPro"/>
</dbReference>
<gene>
    <name evidence="3" type="ORF">F2P56_022736</name>
</gene>
<name>A0A833X4U1_JUGRE</name>
<dbReference type="Proteomes" id="UP000619265">
    <property type="component" value="Unassembled WGS sequence"/>
</dbReference>
<sequence length="366" mass="41886">MSQWKEEKVSKLIDPITKTWKEGLIRNLFSYEEASVILKLPLSRLGNGDKQIWGCTKEGIFTVRSAYHLGMEKKRRTRGEASKVEESVAVWKQMWRLEVPAVVKIFLWKALNNILPTNSNLFKKKIGESPLCPICGSNEESVFHILWSCPSAADVWAESNSPMKKWANEGVDFMSLWIKMINALKNEDIEWMAVVMRRIWLRRNRFIFENNFYSPKQVILMAGEGLEDYKTAKMSTIGCQDGGGSHGAQKKWKKPGTNVIKANWDAAMDLENQRMRMGIVFRDEEGEVLASVCDVKQNVHDPALAENLALWRAIEISSELSFSFSELMFEGDAANIIQRINKADEDQSWMGHIINDIKHVLQQKEG</sequence>
<evidence type="ECO:0000313" key="4">
    <source>
        <dbReference type="Proteomes" id="UP000619265"/>
    </source>
</evidence>
<dbReference type="Gene3D" id="3.40.190.10">
    <property type="entry name" value="Periplasmic binding protein-like II"/>
    <property type="match status" value="2"/>
</dbReference>
<dbReference type="EMBL" id="LIHL02000010">
    <property type="protein sequence ID" value="KAF5458726.1"/>
    <property type="molecule type" value="Genomic_DNA"/>
</dbReference>
<dbReference type="Pfam" id="PF13966">
    <property type="entry name" value="zf-RVT"/>
    <property type="match status" value="1"/>
</dbReference>
<evidence type="ECO:0000259" key="1">
    <source>
        <dbReference type="Pfam" id="PF13456"/>
    </source>
</evidence>
<dbReference type="AlphaFoldDB" id="A0A833X4U1"/>
<accession>A0A833X4U1</accession>